<evidence type="ECO:0000256" key="9">
    <source>
        <dbReference type="ARBA" id="ARBA00022982"/>
    </source>
</evidence>
<keyword evidence="14 16" id="KW-0472">Membrane</keyword>
<comment type="catalytic activity">
    <reaction evidence="15 16">
        <text>a ubiquinone + NADH + 5 H(+)(in) = a ubiquinol + NAD(+) + 4 H(+)(out)</text>
        <dbReference type="Rhea" id="RHEA:29091"/>
        <dbReference type="Rhea" id="RHEA-COMP:9565"/>
        <dbReference type="Rhea" id="RHEA-COMP:9566"/>
        <dbReference type="ChEBI" id="CHEBI:15378"/>
        <dbReference type="ChEBI" id="CHEBI:16389"/>
        <dbReference type="ChEBI" id="CHEBI:17976"/>
        <dbReference type="ChEBI" id="CHEBI:57540"/>
        <dbReference type="ChEBI" id="CHEBI:57945"/>
        <dbReference type="EC" id="7.1.1.2"/>
    </reaction>
</comment>
<feature type="transmembrane region" description="Helical" evidence="16">
    <location>
        <begin position="204"/>
        <end position="224"/>
    </location>
</feature>
<evidence type="ECO:0000313" key="20">
    <source>
        <dbReference type="EMBL" id="AFR45265.1"/>
    </source>
</evidence>
<dbReference type="InterPro" id="IPR001516">
    <property type="entry name" value="Proton_antipo_N"/>
</dbReference>
<feature type="transmembrane region" description="Helical" evidence="16">
    <location>
        <begin position="87"/>
        <end position="111"/>
    </location>
</feature>
<evidence type="ECO:0000256" key="6">
    <source>
        <dbReference type="ARBA" id="ARBA00022692"/>
    </source>
</evidence>
<dbReference type="InterPro" id="IPR003945">
    <property type="entry name" value="NU5C-like"/>
</dbReference>
<feature type="transmembrane region" description="Helical" evidence="16">
    <location>
        <begin position="163"/>
        <end position="184"/>
    </location>
</feature>
<dbReference type="GO" id="GO:0008137">
    <property type="term" value="F:NADH dehydrogenase (ubiquinone) activity"/>
    <property type="evidence" value="ECO:0007669"/>
    <property type="project" value="UniProtKB-EC"/>
</dbReference>
<evidence type="ECO:0000256" key="16">
    <source>
        <dbReference type="RuleBase" id="RU003404"/>
    </source>
</evidence>
<dbReference type="Pfam" id="PF00361">
    <property type="entry name" value="Proton_antipo_M"/>
    <property type="match status" value="1"/>
</dbReference>
<keyword evidence="11 16" id="KW-0520">NAD</keyword>
<keyword evidence="9" id="KW-0249">Electron transport</keyword>
<evidence type="ECO:0000256" key="12">
    <source>
        <dbReference type="ARBA" id="ARBA00023075"/>
    </source>
</evidence>
<evidence type="ECO:0000256" key="5">
    <source>
        <dbReference type="ARBA" id="ARBA00022660"/>
    </source>
</evidence>
<evidence type="ECO:0000256" key="1">
    <source>
        <dbReference type="ARBA" id="ARBA00004448"/>
    </source>
</evidence>
<dbReference type="EC" id="7.1.1.2" evidence="2 16"/>
<evidence type="ECO:0000256" key="13">
    <source>
        <dbReference type="ARBA" id="ARBA00023128"/>
    </source>
</evidence>
<feature type="transmembrane region" description="Helical" evidence="16">
    <location>
        <begin position="265"/>
        <end position="289"/>
    </location>
</feature>
<dbReference type="GO" id="GO:0005743">
    <property type="term" value="C:mitochondrial inner membrane"/>
    <property type="evidence" value="ECO:0007669"/>
    <property type="project" value="UniProtKB-SubCell"/>
</dbReference>
<evidence type="ECO:0000256" key="10">
    <source>
        <dbReference type="ARBA" id="ARBA00022989"/>
    </source>
</evidence>
<comment type="similarity">
    <text evidence="16">Belongs to the complex I subunit 5 family.</text>
</comment>
<keyword evidence="12 16" id="KW-0830">Ubiquinone</keyword>
<geneLocation type="mitochondrion" evidence="20"/>
<evidence type="ECO:0000256" key="3">
    <source>
        <dbReference type="ARBA" id="ARBA00021096"/>
    </source>
</evidence>
<evidence type="ECO:0000256" key="4">
    <source>
        <dbReference type="ARBA" id="ARBA00022448"/>
    </source>
</evidence>
<feature type="domain" description="NADH dehydrogenase subunit 5 C-terminal" evidence="19">
    <location>
        <begin position="386"/>
        <end position="559"/>
    </location>
</feature>
<name>J9RTD5_MYTCA</name>
<evidence type="ECO:0000256" key="2">
    <source>
        <dbReference type="ARBA" id="ARBA00012944"/>
    </source>
</evidence>
<feature type="transmembrane region" description="Helical" evidence="16">
    <location>
        <begin position="131"/>
        <end position="156"/>
    </location>
</feature>
<dbReference type="Pfam" id="PF06455">
    <property type="entry name" value="NADH5_C"/>
    <property type="match status" value="1"/>
</dbReference>
<feature type="transmembrane region" description="Helical" evidence="16">
    <location>
        <begin position="373"/>
        <end position="394"/>
    </location>
</feature>
<evidence type="ECO:0000259" key="18">
    <source>
        <dbReference type="Pfam" id="PF00662"/>
    </source>
</evidence>
<evidence type="ECO:0000259" key="19">
    <source>
        <dbReference type="Pfam" id="PF06455"/>
    </source>
</evidence>
<gene>
    <name evidence="20" type="primary">ND5</name>
</gene>
<comment type="function">
    <text evidence="16">Core subunit of the mitochondrial membrane respiratory chain NADH dehydrogenase (Complex I) which catalyzes electron transfer from NADH through the respiratory chain, using ubiquinone as an electron acceptor. Essential for the catalytic activity and assembly of complex I.</text>
</comment>
<dbReference type="PANTHER" id="PTHR42829">
    <property type="entry name" value="NADH-UBIQUINONE OXIDOREDUCTASE CHAIN 5"/>
    <property type="match status" value="1"/>
</dbReference>
<evidence type="ECO:0000259" key="17">
    <source>
        <dbReference type="Pfam" id="PF00361"/>
    </source>
</evidence>
<keyword evidence="6 16" id="KW-0812">Transmembrane</keyword>
<dbReference type="PRINTS" id="PR01434">
    <property type="entry name" value="NADHDHGNASE5"/>
</dbReference>
<dbReference type="GO" id="GO:0003954">
    <property type="term" value="F:NADH dehydrogenase activity"/>
    <property type="evidence" value="ECO:0007669"/>
    <property type="project" value="TreeGrafter"/>
</dbReference>
<feature type="transmembrane region" description="Helical" evidence="16">
    <location>
        <begin position="543"/>
        <end position="561"/>
    </location>
</feature>
<keyword evidence="10 16" id="KW-1133">Transmembrane helix</keyword>
<evidence type="ECO:0000256" key="11">
    <source>
        <dbReference type="ARBA" id="ARBA00023027"/>
    </source>
</evidence>
<dbReference type="GO" id="GO:0042773">
    <property type="term" value="P:ATP synthesis coupled electron transport"/>
    <property type="evidence" value="ECO:0007669"/>
    <property type="project" value="InterPro"/>
</dbReference>
<organism evidence="20">
    <name type="scientific">Mytilus californianus</name>
    <name type="common">California mussel</name>
    <dbReference type="NCBI Taxonomy" id="6549"/>
    <lineage>
        <taxon>Eukaryota</taxon>
        <taxon>Metazoa</taxon>
        <taxon>Spiralia</taxon>
        <taxon>Lophotrochozoa</taxon>
        <taxon>Mollusca</taxon>
        <taxon>Bivalvia</taxon>
        <taxon>Autobranchia</taxon>
        <taxon>Pteriomorphia</taxon>
        <taxon>Mytilida</taxon>
        <taxon>Mytiloidea</taxon>
        <taxon>Mytilidae</taxon>
        <taxon>Mytilinae</taxon>
        <taxon>Mytilus</taxon>
    </lineage>
</organism>
<feature type="transmembrane region" description="Helical" evidence="16">
    <location>
        <begin position="487"/>
        <end position="509"/>
    </location>
</feature>
<comment type="subcellular location">
    <subcellularLocation>
        <location evidence="1">Mitochondrion inner membrane</location>
        <topology evidence="1">Multi-pass membrane protein</topology>
    </subcellularLocation>
</comment>
<dbReference type="PANTHER" id="PTHR42829:SF2">
    <property type="entry name" value="NADH-UBIQUINONE OXIDOREDUCTASE CHAIN 5"/>
    <property type="match status" value="1"/>
</dbReference>
<feature type="transmembrane region" description="Helical" evidence="16">
    <location>
        <begin position="236"/>
        <end position="259"/>
    </location>
</feature>
<feature type="domain" description="NADH-Ubiquinone oxidoreductase (complex I) chain 5 N-terminal" evidence="18">
    <location>
        <begin position="41"/>
        <end position="85"/>
    </location>
</feature>
<feature type="transmembrane region" description="Helical" evidence="16">
    <location>
        <begin position="51"/>
        <end position="75"/>
    </location>
</feature>
<protein>
    <recommendedName>
        <fullName evidence="3 16">NADH-ubiquinone oxidoreductase chain 5</fullName>
        <ecNumber evidence="2 16">7.1.1.2</ecNumber>
    </recommendedName>
</protein>
<dbReference type="AlphaFoldDB" id="J9RTD5"/>
<dbReference type="GO" id="GO:0015990">
    <property type="term" value="P:electron transport coupled proton transport"/>
    <property type="evidence" value="ECO:0007669"/>
    <property type="project" value="TreeGrafter"/>
</dbReference>
<evidence type="ECO:0000256" key="15">
    <source>
        <dbReference type="ARBA" id="ARBA00049551"/>
    </source>
</evidence>
<keyword evidence="5" id="KW-0679">Respiratory chain</keyword>
<evidence type="ECO:0000256" key="7">
    <source>
        <dbReference type="ARBA" id="ARBA00022792"/>
    </source>
</evidence>
<keyword evidence="4 16" id="KW-0813">Transport</keyword>
<sequence length="565" mass="62322">MKMKNLSMLLLVFMGYGLIMLGSSTEAAFLLETVVWEKSCVSFSFSVLVDEMSIIFMGVVLTISGSVSVYCSWYMNEEVYYERFFKLLWLFVISMMFMILIPNLIMVLLGWDGLGLTSFLLVAFYQNNKSLASAMLTALTNRVGDTLVLASISFMLNEMNWVIYNYSPMIISASIGFVLILAGMTKSAQVPFCAWLPAAMAAPTPVSSLVHSSTLVTAGVYLLLRSYKMISLSEGAMKMLMVVSVLTLLVAGSSAVRVYDLKKVIALSTLSQLSVMMFCVSIGAPLVAFFHLVTHAVFKALLFMGAGGLIHSNKSVQDVRVTSQVWQTLPVSSAAMVVAIVSLSGGPFMSGFFSKDLIIELSMSDGNMQYGMYLLEVFGLSFTSWYSSRLVFVPLLSSNLNSLSSLRVKEGNKLTIPLLSLFVGAVLLGSTLKMKMENLEYVMCLSPIEMLVILCISVVGLGCWMFGSRVKALNSSKPEKSYFVTMWHVETLTCYPLCCIFFWSSGVMYKELDQGWLEVIGPQGLYSTLMKLSQMNESAQSHYFMAHMGLWTGLVFIAMSLKGLS</sequence>
<feature type="transmembrane region" description="Helical" evidence="16">
    <location>
        <begin position="333"/>
        <end position="353"/>
    </location>
</feature>
<feature type="transmembrane region" description="Helical" evidence="16">
    <location>
        <begin position="414"/>
        <end position="432"/>
    </location>
</feature>
<keyword evidence="7" id="KW-0999">Mitochondrion inner membrane</keyword>
<dbReference type="Pfam" id="PF00662">
    <property type="entry name" value="Proton_antipo_N"/>
    <property type="match status" value="1"/>
</dbReference>
<accession>J9RTD5</accession>
<reference evidence="20" key="1">
    <citation type="submission" date="2012-08" db="EMBL/GenBank/DDBJ databases">
        <title>Extensive Sequence Divergence between F-type and M-type Mitochondrial Protein, Transfer RNA and Ribosomal RNA Genes in the Mussel Mytilus californianus.</title>
        <authorList>
            <person name="Beagley C.T."/>
            <person name="Wolstenholme D.R."/>
        </authorList>
    </citation>
    <scope>NUCLEOTIDE SEQUENCE</scope>
</reference>
<proteinExistence type="inferred from homology"/>
<keyword evidence="8" id="KW-1278">Translocase</keyword>
<feature type="domain" description="NADH:quinone oxidoreductase/Mrp antiporter transmembrane" evidence="17">
    <location>
        <begin position="103"/>
        <end position="369"/>
    </location>
</feature>
<dbReference type="InterPro" id="IPR010934">
    <property type="entry name" value="NADH_DH_su5_C"/>
</dbReference>
<keyword evidence="13 16" id="KW-0496">Mitochondrion</keyword>
<dbReference type="EMBL" id="JX486123">
    <property type="protein sequence ID" value="AFR45265.1"/>
    <property type="molecule type" value="Genomic_DNA"/>
</dbReference>
<evidence type="ECO:0000256" key="8">
    <source>
        <dbReference type="ARBA" id="ARBA00022967"/>
    </source>
</evidence>
<evidence type="ECO:0000256" key="14">
    <source>
        <dbReference type="ARBA" id="ARBA00023136"/>
    </source>
</evidence>
<dbReference type="InterPro" id="IPR001750">
    <property type="entry name" value="ND/Mrp_TM"/>
</dbReference>
<feature type="transmembrane region" description="Helical" evidence="16">
    <location>
        <begin position="444"/>
        <end position="467"/>
    </location>
</feature>